<feature type="compositionally biased region" description="Low complexity" evidence="1">
    <location>
        <begin position="48"/>
        <end position="59"/>
    </location>
</feature>
<gene>
    <name evidence="4" type="ORF">HOLleu_05687</name>
</gene>
<proteinExistence type="predicted"/>
<feature type="compositionally biased region" description="Polar residues" evidence="1">
    <location>
        <begin position="351"/>
        <end position="361"/>
    </location>
</feature>
<evidence type="ECO:0000259" key="2">
    <source>
        <dbReference type="PROSITE" id="PS50003"/>
    </source>
</evidence>
<dbReference type="SMART" id="SM00233">
    <property type="entry name" value="PH"/>
    <property type="match status" value="1"/>
</dbReference>
<sequence>MNEAVSSEDNPEVNSTSEEETGSNEFENGLKVRNHRESNGMVGDKRSSVSSPSESSSGSDRILKFDGFHLFLSDDDDTKKKPMSYKDYDVTGPSHDNPYPWTNVKATQCDLKDTLTQGIQTESRSDDIHLCVQCTKKLNGEKGNSWKKIFNRPTRSQSVDPKDGNTTIPANKRHGRARSQPAISTYEDDIPENLESEPDTNGKAAGHNFRFFGDFVPSPVINRRISVEKRPTVILTSHHEDEESEVSSSRSLSLDESQESLVSGVSASSLDVPIPNLRIKAPLHPDKKSTNSESDEEINVGEPIPLQGKRGRRSAIAPGLTNDAGGQLLLEPSHLSNTNGSENDGRRSLRDGSTTSTTFEQYETMRYMNQRFEDNLSDLNQIIKSKDVRKSKNKKRPTNKGKTRAELEEALKRYTIYDKEELEFAKYGQENMDWATFMKDVLQIKHIPMPPSDECKRRNKIWELFRSEIVYLVDHILVLKNEFQGSLLFLISDENTFENIEPRKVFANLDEICSVSTAFCRELYKGLRETTTREIFGPTEVIVRLLEKFETQISPAYQTYCMNYDSGAVEYLKKNEEQADFRTFLELREKTCSKSRLGIKDYLAAPIQRITKYPLLLKEIRDHTPENNAKNHLSAVIANVSKAINNLESKVKWLAKFERLKELEEMIIWPQPEAIEGRNAVTEFLRTVLAENTQMPNQMLFGSNKRNLASEGPLQMMESNKFVDVYILLFEDLLLLTKISKKKEKRLSTAGMSSYPRTSDPVIPRPADCSLNVYKQPIPLDRITILDMDQEQGVDLGVKNIFAIVQFSRYGQATGVTVLAAQTNSIKNQWTKVIESTKEKCIQSHKDSSREKDSNDKKSRKEM</sequence>
<dbReference type="SUPFAM" id="SSF48065">
    <property type="entry name" value="DBL homology domain (DH-domain)"/>
    <property type="match status" value="1"/>
</dbReference>
<dbReference type="InterPro" id="IPR011993">
    <property type="entry name" value="PH-like_dom_sf"/>
</dbReference>
<dbReference type="InterPro" id="IPR000219">
    <property type="entry name" value="DH_dom"/>
</dbReference>
<dbReference type="SUPFAM" id="SSF50729">
    <property type="entry name" value="PH domain-like"/>
    <property type="match status" value="1"/>
</dbReference>
<feature type="region of interest" description="Disordered" evidence="1">
    <location>
        <begin position="145"/>
        <end position="202"/>
    </location>
</feature>
<organism evidence="4 5">
    <name type="scientific">Holothuria leucospilota</name>
    <name type="common">Black long sea cucumber</name>
    <name type="synonym">Mertensiothuria leucospilota</name>
    <dbReference type="NCBI Taxonomy" id="206669"/>
    <lineage>
        <taxon>Eukaryota</taxon>
        <taxon>Metazoa</taxon>
        <taxon>Echinodermata</taxon>
        <taxon>Eleutherozoa</taxon>
        <taxon>Echinozoa</taxon>
        <taxon>Holothuroidea</taxon>
        <taxon>Aspidochirotacea</taxon>
        <taxon>Aspidochirotida</taxon>
        <taxon>Holothuriidae</taxon>
        <taxon>Holothuria</taxon>
    </lineage>
</organism>
<dbReference type="Pfam" id="PF00621">
    <property type="entry name" value="RhoGEF"/>
    <property type="match status" value="1"/>
</dbReference>
<dbReference type="PANTHER" id="PTHR13217">
    <property type="entry name" value="PLECKSTRIN HOMOLOGY DOMAIN-CONTAINING FAMILY G MEMBER 7"/>
    <property type="match status" value="1"/>
</dbReference>
<keyword evidence="5" id="KW-1185">Reference proteome</keyword>
<evidence type="ECO:0000259" key="3">
    <source>
        <dbReference type="PROSITE" id="PS50010"/>
    </source>
</evidence>
<dbReference type="Gene3D" id="1.20.900.10">
    <property type="entry name" value="Dbl homology (DH) domain"/>
    <property type="match status" value="1"/>
</dbReference>
<protein>
    <submittedName>
        <fullName evidence="4">Pleckstrin-likey domain-containing family G member 7</fullName>
    </submittedName>
</protein>
<dbReference type="GO" id="GO:0005085">
    <property type="term" value="F:guanyl-nucleotide exchange factor activity"/>
    <property type="evidence" value="ECO:0007669"/>
    <property type="project" value="InterPro"/>
</dbReference>
<dbReference type="Proteomes" id="UP001152320">
    <property type="component" value="Chromosome 2"/>
</dbReference>
<dbReference type="Gene3D" id="2.30.29.30">
    <property type="entry name" value="Pleckstrin-homology domain (PH domain)/Phosphotyrosine-binding domain (PTB)"/>
    <property type="match status" value="1"/>
</dbReference>
<dbReference type="PANTHER" id="PTHR13217:SF6">
    <property type="entry name" value="PLECKSTRIN HOMOLOGY DOMAIN-CONTAINING FAMILY G MEMBER 7"/>
    <property type="match status" value="1"/>
</dbReference>
<dbReference type="PROSITE" id="PS50003">
    <property type="entry name" value="PH_DOMAIN"/>
    <property type="match status" value="1"/>
</dbReference>
<reference evidence="4" key="1">
    <citation type="submission" date="2021-10" db="EMBL/GenBank/DDBJ databases">
        <title>Tropical sea cucumber genome reveals ecological adaptation and Cuvierian tubules defense mechanism.</title>
        <authorList>
            <person name="Chen T."/>
        </authorList>
    </citation>
    <scope>NUCLEOTIDE SEQUENCE</scope>
    <source>
        <strain evidence="4">Nanhai2018</strain>
        <tissue evidence="4">Muscle</tissue>
    </source>
</reference>
<accession>A0A9Q1CJX7</accession>
<feature type="compositionally biased region" description="Polar residues" evidence="1">
    <location>
        <begin position="153"/>
        <end position="169"/>
    </location>
</feature>
<dbReference type="InterPro" id="IPR035899">
    <property type="entry name" value="DBL_dom_sf"/>
</dbReference>
<evidence type="ECO:0000256" key="1">
    <source>
        <dbReference type="SAM" id="MobiDB-lite"/>
    </source>
</evidence>
<feature type="region of interest" description="Disordered" evidence="1">
    <location>
        <begin position="1"/>
        <end position="61"/>
    </location>
</feature>
<feature type="compositionally biased region" description="Acidic residues" evidence="1">
    <location>
        <begin position="186"/>
        <end position="198"/>
    </location>
</feature>
<evidence type="ECO:0000313" key="4">
    <source>
        <dbReference type="EMBL" id="KAJ8046862.1"/>
    </source>
</evidence>
<feature type="compositionally biased region" description="Basic residues" evidence="1">
    <location>
        <begin position="391"/>
        <end position="402"/>
    </location>
</feature>
<feature type="domain" description="PH" evidence="2">
    <location>
        <begin position="707"/>
        <end position="839"/>
    </location>
</feature>
<feature type="domain" description="DH" evidence="3">
    <location>
        <begin position="456"/>
        <end position="650"/>
    </location>
</feature>
<feature type="region of interest" description="Disordered" evidence="1">
    <location>
        <begin position="280"/>
        <end position="361"/>
    </location>
</feature>
<feature type="region of interest" description="Disordered" evidence="1">
    <location>
        <begin position="236"/>
        <end position="257"/>
    </location>
</feature>
<feature type="compositionally biased region" description="Basic and acidic residues" evidence="1">
    <location>
        <begin position="35"/>
        <end position="47"/>
    </location>
</feature>
<evidence type="ECO:0000313" key="5">
    <source>
        <dbReference type="Proteomes" id="UP001152320"/>
    </source>
</evidence>
<feature type="region of interest" description="Disordered" evidence="1">
    <location>
        <begin position="840"/>
        <end position="863"/>
    </location>
</feature>
<name>A0A9Q1CJX7_HOLLE</name>
<dbReference type="SMART" id="SM00325">
    <property type="entry name" value="RhoGEF"/>
    <property type="match status" value="1"/>
</dbReference>
<dbReference type="PROSITE" id="PS50010">
    <property type="entry name" value="DH_2"/>
    <property type="match status" value="1"/>
</dbReference>
<dbReference type="OrthoDB" id="5585231at2759"/>
<dbReference type="AlphaFoldDB" id="A0A9Q1CJX7"/>
<comment type="caution">
    <text evidence="4">The sequence shown here is derived from an EMBL/GenBank/DDBJ whole genome shotgun (WGS) entry which is preliminary data.</text>
</comment>
<dbReference type="GO" id="GO:0007266">
    <property type="term" value="P:Rho protein signal transduction"/>
    <property type="evidence" value="ECO:0007669"/>
    <property type="project" value="TreeGrafter"/>
</dbReference>
<dbReference type="InterPro" id="IPR040181">
    <property type="entry name" value="PKHG5/7"/>
</dbReference>
<feature type="compositionally biased region" description="Low complexity" evidence="1">
    <location>
        <begin position="246"/>
        <end position="257"/>
    </location>
</feature>
<feature type="region of interest" description="Disordered" evidence="1">
    <location>
        <begin position="383"/>
        <end position="402"/>
    </location>
</feature>
<dbReference type="InterPro" id="IPR001849">
    <property type="entry name" value="PH_domain"/>
</dbReference>
<dbReference type="EMBL" id="JAIZAY010000002">
    <property type="protein sequence ID" value="KAJ8046862.1"/>
    <property type="molecule type" value="Genomic_DNA"/>
</dbReference>
<dbReference type="CDD" id="cd00160">
    <property type="entry name" value="RhoGEF"/>
    <property type="match status" value="1"/>
</dbReference>